<accession>A0A1G7VCX8</accession>
<dbReference type="HAMAP" id="MF_00529">
    <property type="entry name" value="NifW"/>
    <property type="match status" value="1"/>
</dbReference>
<dbReference type="GO" id="GO:0009399">
    <property type="term" value="P:nitrogen fixation"/>
    <property type="evidence" value="ECO:0007669"/>
    <property type="project" value="UniProtKB-UniRule"/>
</dbReference>
<name>A0A1G7VCX8_9RHOO</name>
<protein>
    <recommendedName>
        <fullName evidence="4 6">Nitrogenase-stabilizing/protective protein NifW</fullName>
    </recommendedName>
</protein>
<proteinExistence type="inferred from homology"/>
<dbReference type="AlphaFoldDB" id="A0A1G7VCX8"/>
<keyword evidence="8" id="KW-1185">Reference proteome</keyword>
<organism evidence="7 8">
    <name type="scientific">Propionivibrio dicarboxylicus</name>
    <dbReference type="NCBI Taxonomy" id="83767"/>
    <lineage>
        <taxon>Bacteria</taxon>
        <taxon>Pseudomonadati</taxon>
        <taxon>Pseudomonadota</taxon>
        <taxon>Betaproteobacteria</taxon>
        <taxon>Rhodocyclales</taxon>
        <taxon>Rhodocyclaceae</taxon>
        <taxon>Propionivibrio</taxon>
    </lineage>
</organism>
<dbReference type="PIRSF" id="PIRSF005790">
    <property type="entry name" value="NifW"/>
    <property type="match status" value="1"/>
</dbReference>
<comment type="similarity">
    <text evidence="2 6">Belongs to the NifW family.</text>
</comment>
<evidence type="ECO:0000256" key="6">
    <source>
        <dbReference type="HAMAP-Rule" id="MF_00529"/>
    </source>
</evidence>
<reference evidence="7 8" key="1">
    <citation type="submission" date="2016-10" db="EMBL/GenBank/DDBJ databases">
        <authorList>
            <person name="de Groot N.N."/>
        </authorList>
    </citation>
    <scope>NUCLEOTIDE SEQUENCE [LARGE SCALE GENOMIC DNA]</scope>
    <source>
        <strain evidence="7 8">DSM 5885</strain>
    </source>
</reference>
<evidence type="ECO:0000256" key="5">
    <source>
        <dbReference type="ARBA" id="ARBA00023231"/>
    </source>
</evidence>
<dbReference type="STRING" id="83767.SAMN05660652_00163"/>
<keyword evidence="5 6" id="KW-0535">Nitrogen fixation</keyword>
<dbReference type="Pfam" id="PF03206">
    <property type="entry name" value="NifW"/>
    <property type="match status" value="1"/>
</dbReference>
<evidence type="ECO:0000313" key="8">
    <source>
        <dbReference type="Proteomes" id="UP000198607"/>
    </source>
</evidence>
<dbReference type="RefSeq" id="WP_091931974.1">
    <property type="nucleotide sequence ID" value="NZ_FNCY01000001.1"/>
</dbReference>
<evidence type="ECO:0000256" key="3">
    <source>
        <dbReference type="ARBA" id="ARBA00011284"/>
    </source>
</evidence>
<dbReference type="OrthoDB" id="9811868at2"/>
<comment type="subunit">
    <text evidence="3 6">Homotrimer; associates with NifD.</text>
</comment>
<evidence type="ECO:0000313" key="7">
    <source>
        <dbReference type="EMBL" id="SDG57682.1"/>
    </source>
</evidence>
<gene>
    <name evidence="6" type="primary">nifW</name>
    <name evidence="7" type="ORF">SAMN05660652_00163</name>
</gene>
<evidence type="ECO:0000256" key="1">
    <source>
        <dbReference type="ARBA" id="ARBA00002247"/>
    </source>
</evidence>
<evidence type="ECO:0000256" key="4">
    <source>
        <dbReference type="ARBA" id="ARBA00016274"/>
    </source>
</evidence>
<dbReference type="Proteomes" id="UP000198607">
    <property type="component" value="Unassembled WGS sequence"/>
</dbReference>
<comment type="function">
    <text evidence="1 6">May protect the nitrogenase Fe-Mo protein from oxidative damage.</text>
</comment>
<evidence type="ECO:0000256" key="2">
    <source>
        <dbReference type="ARBA" id="ARBA00008351"/>
    </source>
</evidence>
<dbReference type="InterPro" id="IPR004893">
    <property type="entry name" value="NifW"/>
</dbReference>
<sequence>MSIELEMAELESAEDFLTYFGIAYDPGVIQICRLHILQRFHDYLKHRADTAPPTHEQYRDCLARAYEDFVHSDAQTEKVFRVFKRAAGIATVPLSSIRRARP</sequence>
<dbReference type="EMBL" id="FNCY01000001">
    <property type="protein sequence ID" value="SDG57682.1"/>
    <property type="molecule type" value="Genomic_DNA"/>
</dbReference>